<dbReference type="HOGENOM" id="CLU_740043_0_0_1"/>
<organism evidence="2 3">
    <name type="scientific">Stachybotrys chartarum (strain CBS 109288 / IBT 7711)</name>
    <name type="common">Toxic black mold</name>
    <name type="synonym">Stilbospora chartarum</name>
    <dbReference type="NCBI Taxonomy" id="1280523"/>
    <lineage>
        <taxon>Eukaryota</taxon>
        <taxon>Fungi</taxon>
        <taxon>Dikarya</taxon>
        <taxon>Ascomycota</taxon>
        <taxon>Pezizomycotina</taxon>
        <taxon>Sordariomycetes</taxon>
        <taxon>Hypocreomycetidae</taxon>
        <taxon>Hypocreales</taxon>
        <taxon>Stachybotryaceae</taxon>
        <taxon>Stachybotrys</taxon>
    </lineage>
</organism>
<name>A0A084B6H5_STACB</name>
<protein>
    <submittedName>
        <fullName evidence="2">Uncharacterized protein</fullName>
    </submittedName>
</protein>
<dbReference type="EMBL" id="KL647902">
    <property type="protein sequence ID" value="KEY73154.1"/>
    <property type="molecule type" value="Genomic_DNA"/>
</dbReference>
<dbReference type="Proteomes" id="UP000028045">
    <property type="component" value="Unassembled WGS sequence"/>
</dbReference>
<accession>A0A084B6H5</accession>
<gene>
    <name evidence="2" type="ORF">S7711_09593</name>
</gene>
<dbReference type="OrthoDB" id="5153361at2759"/>
<feature type="compositionally biased region" description="Polar residues" evidence="1">
    <location>
        <begin position="317"/>
        <end position="326"/>
    </location>
</feature>
<dbReference type="AlphaFoldDB" id="A0A084B6H5"/>
<sequence>MQSFRLRILALYPHLDGVINEEQFFRANQKISERLSERFSDPSFYEFQNAVADKGLNQIITFCRIHTQYGNSDFNGILNAFCDDLFRPQSKRSLEYIRNGQDVLFKPYVNLQSNVDKAFIRSFVISMSKCLTENPIYEVPQTHDNNLFTHHQATCLMGPYDLIPVPLYIHGWDANQPRMNAIVTVAECQQGLSQFLDLIPPRTVASTAEETTLFGTGSPAQSGELEDITRRIRVVFALFRGANVDNSVLSDTRHNGLPLDDERLINCSNRMAEAFNVRDLLENWNSEGYAAEFLSTNGSLIVKDVSDIMDAVRGRRNTQQATQSAGDASAHGPDDIPSVFQVPSFYDSHEWNLVFGQSDSDLCGSDTPTEGSDG</sequence>
<evidence type="ECO:0000256" key="1">
    <source>
        <dbReference type="SAM" id="MobiDB-lite"/>
    </source>
</evidence>
<evidence type="ECO:0000313" key="3">
    <source>
        <dbReference type="Proteomes" id="UP000028045"/>
    </source>
</evidence>
<reference evidence="2 3" key="1">
    <citation type="journal article" date="2014" name="BMC Genomics">
        <title>Comparative genome sequencing reveals chemotype-specific gene clusters in the toxigenic black mold Stachybotrys.</title>
        <authorList>
            <person name="Semeiks J."/>
            <person name="Borek D."/>
            <person name="Otwinowski Z."/>
            <person name="Grishin N.V."/>
        </authorList>
    </citation>
    <scope>NUCLEOTIDE SEQUENCE [LARGE SCALE GENOMIC DNA]</scope>
    <source>
        <strain evidence="3">CBS 109288 / IBT 7711</strain>
    </source>
</reference>
<keyword evidence="3" id="KW-1185">Reference proteome</keyword>
<proteinExistence type="predicted"/>
<evidence type="ECO:0000313" key="2">
    <source>
        <dbReference type="EMBL" id="KEY73154.1"/>
    </source>
</evidence>
<feature type="region of interest" description="Disordered" evidence="1">
    <location>
        <begin position="315"/>
        <end position="334"/>
    </location>
</feature>